<dbReference type="InterPro" id="IPR014152">
    <property type="entry name" value="AddA"/>
</dbReference>
<evidence type="ECO:0000313" key="18">
    <source>
        <dbReference type="Proteomes" id="UP000273326"/>
    </source>
</evidence>
<evidence type="ECO:0000259" key="16">
    <source>
        <dbReference type="PROSITE" id="PS51217"/>
    </source>
</evidence>
<dbReference type="GO" id="GO:0008408">
    <property type="term" value="F:3'-5' exonuclease activity"/>
    <property type="evidence" value="ECO:0007669"/>
    <property type="project" value="UniProtKB-UniRule"/>
</dbReference>
<dbReference type="InterPro" id="IPR014017">
    <property type="entry name" value="DNA_helicase_UvrD-like_C"/>
</dbReference>
<dbReference type="SUPFAM" id="SSF52980">
    <property type="entry name" value="Restriction endonuclease-like"/>
    <property type="match status" value="1"/>
</dbReference>
<evidence type="ECO:0000256" key="6">
    <source>
        <dbReference type="ARBA" id="ARBA00022839"/>
    </source>
</evidence>
<dbReference type="EMBL" id="CP034465">
    <property type="protein sequence ID" value="AZP05426.1"/>
    <property type="molecule type" value="Genomic_DNA"/>
</dbReference>
<name>A0A3S9HDH0_9LACT</name>
<feature type="binding site" evidence="14">
    <location>
        <begin position="32"/>
        <end position="39"/>
    </location>
    <ligand>
        <name>ATP</name>
        <dbReference type="ChEBI" id="CHEBI:30616"/>
    </ligand>
</feature>
<dbReference type="PROSITE" id="PS51217">
    <property type="entry name" value="UVRD_HELICASE_CTER"/>
    <property type="match status" value="1"/>
</dbReference>
<evidence type="ECO:0000256" key="12">
    <source>
        <dbReference type="ARBA" id="ARBA00048988"/>
    </source>
</evidence>
<comment type="similarity">
    <text evidence="13">Belongs to the helicase family. AddA subfamily.</text>
</comment>
<dbReference type="InterPro" id="IPR038726">
    <property type="entry name" value="PDDEXK_AddAB-type"/>
</dbReference>
<dbReference type="Proteomes" id="UP000273326">
    <property type="component" value="Chromosome"/>
</dbReference>
<dbReference type="InterPro" id="IPR011335">
    <property type="entry name" value="Restrct_endonuc-II-like"/>
</dbReference>
<evidence type="ECO:0000256" key="13">
    <source>
        <dbReference type="HAMAP-Rule" id="MF_01451"/>
    </source>
</evidence>
<dbReference type="InterPro" id="IPR014016">
    <property type="entry name" value="UvrD-like_ATP-bd"/>
</dbReference>
<evidence type="ECO:0000256" key="3">
    <source>
        <dbReference type="ARBA" id="ARBA00022763"/>
    </source>
</evidence>
<dbReference type="InterPro" id="IPR000212">
    <property type="entry name" value="DNA_helicase_UvrD/REP"/>
</dbReference>
<evidence type="ECO:0000259" key="15">
    <source>
        <dbReference type="PROSITE" id="PS51198"/>
    </source>
</evidence>
<comment type="subunit">
    <text evidence="13">Heterodimer of AddA and AddB/RexB.</text>
</comment>
<keyword evidence="9 13" id="KW-0234">DNA repair</keyword>
<protein>
    <recommendedName>
        <fullName evidence="13">ATP-dependent helicase/nuclease subunit A</fullName>
        <ecNumber evidence="13">3.1.-.-</ecNumber>
        <ecNumber evidence="13">5.6.2.4</ecNumber>
    </recommendedName>
    <alternativeName>
        <fullName evidence="13">ATP-dependent helicase/nuclease AddA</fullName>
    </alternativeName>
    <alternativeName>
        <fullName evidence="13">DNA 3'-5' helicase AddA</fullName>
    </alternativeName>
</protein>
<comment type="cofactor">
    <cofactor evidence="13">
        <name>Mg(2+)</name>
        <dbReference type="ChEBI" id="CHEBI:18420"/>
    </cofactor>
</comment>
<dbReference type="EC" id="3.1.-.-" evidence="13"/>
<dbReference type="GO" id="GO:0016887">
    <property type="term" value="F:ATP hydrolysis activity"/>
    <property type="evidence" value="ECO:0007669"/>
    <property type="project" value="RHEA"/>
</dbReference>
<dbReference type="GO" id="GO:0005524">
    <property type="term" value="F:ATP binding"/>
    <property type="evidence" value="ECO:0007669"/>
    <property type="project" value="UniProtKB-UniRule"/>
</dbReference>
<evidence type="ECO:0000256" key="10">
    <source>
        <dbReference type="ARBA" id="ARBA00023235"/>
    </source>
</evidence>
<dbReference type="Gene3D" id="1.10.274.50">
    <property type="match status" value="1"/>
</dbReference>
<dbReference type="Pfam" id="PF00580">
    <property type="entry name" value="UvrD-helicase"/>
    <property type="match status" value="1"/>
</dbReference>
<keyword evidence="6 13" id="KW-0269">Exonuclease</keyword>
<dbReference type="GO" id="GO:0000724">
    <property type="term" value="P:double-strand break repair via homologous recombination"/>
    <property type="evidence" value="ECO:0007669"/>
    <property type="project" value="UniProtKB-UniRule"/>
</dbReference>
<comment type="catalytic activity">
    <reaction evidence="11 13">
        <text>Couples ATP hydrolysis with the unwinding of duplex DNA by translocating in the 3'-5' direction.</text>
        <dbReference type="EC" id="5.6.2.4"/>
    </reaction>
</comment>
<dbReference type="Pfam" id="PF13361">
    <property type="entry name" value="UvrD_C"/>
    <property type="match status" value="1"/>
</dbReference>
<dbReference type="GO" id="GO:0003690">
    <property type="term" value="F:double-stranded DNA binding"/>
    <property type="evidence" value="ECO:0007669"/>
    <property type="project" value="UniProtKB-UniRule"/>
</dbReference>
<dbReference type="Gene3D" id="3.40.50.300">
    <property type="entry name" value="P-loop containing nucleotide triphosphate hydrolases"/>
    <property type="match status" value="4"/>
</dbReference>
<feature type="domain" description="UvrD-like helicase C-terminal" evidence="16">
    <location>
        <begin position="509"/>
        <end position="822"/>
    </location>
</feature>
<evidence type="ECO:0000256" key="4">
    <source>
        <dbReference type="ARBA" id="ARBA00022801"/>
    </source>
</evidence>
<dbReference type="InterPro" id="IPR011604">
    <property type="entry name" value="PDDEXK-like_dom_sf"/>
</dbReference>
<dbReference type="EC" id="5.6.2.4" evidence="13"/>
<evidence type="ECO:0000256" key="5">
    <source>
        <dbReference type="ARBA" id="ARBA00022806"/>
    </source>
</evidence>
<accession>A0A3S9HDH0</accession>
<reference evidence="18" key="1">
    <citation type="submission" date="2018-12" db="EMBL/GenBank/DDBJ databases">
        <title>Complete genome sequencing of Jeotgalibaca sp. H21T32.</title>
        <authorList>
            <person name="Bae J.-W."/>
            <person name="Lee S.-Y."/>
        </authorList>
    </citation>
    <scope>NUCLEOTIDE SEQUENCE [LARGE SCALE GENOMIC DNA]</scope>
    <source>
        <strain evidence="18">H21T32</strain>
    </source>
</reference>
<evidence type="ECO:0000256" key="11">
    <source>
        <dbReference type="ARBA" id="ARBA00034617"/>
    </source>
</evidence>
<sequence length="1263" mass="146866">MAMIPPKTKNERFTDEQWQAIYQTGNNILVAASAGSGKTTVLVQRIIEKIKNGVNVDELLVVTFTESAAVEMKERIRIAIQDAINAATTDEQYHHLLRQTTLLPQAYISTIHAFCLRVIQRFFYLIDIDPVFRIVADTIEVEMLKEDVWEELKEEQYGESGTFFKQLAKAYSNDRNDEGLKELIFSLYNFSRANPNPRKWLSNLSNFYDMSNGLEKSDLYQNLLKPQIKRELEGTIYTLERAVHLAGDSETTDKHRELIAVERARLIEIQEAIIADEYQKAYELLKEFRFPRWPSTKKDNPDKEIIQQMKQLRDQSKKEIGKLQENFFTRSLEEQEEIIEQTKPFIDEMIRVTTLFTEEYWQQKLSDNALDFNDLEHLTLEILLPLRNGKRAPSEACFYYRGKFQEVLIDEYQDVNQLQESILFGVTRHQPETENLFMVGDVKQSIYAFRLADPGLFLQKYEKFAKNENGERIILAENFRSRGEVISFTNFIFTQLMNKDVGQMEYDELAELKQGNKNFPNDSNAKTELLIYLKNSNKEEEIPVTDEYTMQEDSELETYIDDKATGEVTMVAQKIRDLINKNTTIYDKKKKTDRMVQYKDIVLLTPTKKNNLLILETFKEYGIPLILNDSQSFFQRTEITVILSLLKTIDNPRQDIPLAAVLRSPIVGLNERQLAAIRLAQQSGDYYDSVQSFIKLYNEEEVDSSKENEDCYQKLTRFMNQLNGWREYTKQNNLVQLIWRIYEETNFIDYVGGMSSGKQRVANLHALYERAKKYEATNYKGLFQFVRFIERIQERDQDLAEPTTFSEDEDAVRIMTIHASKGLEFPIVFIMDMSKQFNMQDLRKSYIFSDKYGIGTDYVDVENRIKYPSLVTYAFANDKKKNLLAEEMRKLYVALTRAEQKIFLVGSYESKEKMWQEWGMADESFNRILPDHLRLSANNFMQWIGLALYRHQIIDPDSQIKNYRGELSNYPVDFSISFMNSEDLLGNIVTVNLENEVDWDKKILSLVEDKAEKNRISIDFETAVKLMEAEYPHEAATQTTSYQSVSEIKRLFEDPDNAQLLQLEVGQQGDAGRFVEPRLSRPKFLQEETIPTNAEIGTAVHYVLQNLTLGKPITEAHIKQLTNDLVEKGTIKENVAKRIDHSLILDFFETDLGKKVQEDASMVHQEVPFTMLMKAGNIFEGISPSSDDHLLIHGIIDGFIEYSDEIILFDFKTDYVGENIEGVVSKYKGQMIVYRQALEQIKKKKVTQTYLCLLSTNQNILID</sequence>
<dbReference type="SUPFAM" id="SSF52540">
    <property type="entry name" value="P-loop containing nucleoside triphosphate hydrolases"/>
    <property type="match status" value="1"/>
</dbReference>
<dbReference type="PROSITE" id="PS51198">
    <property type="entry name" value="UVRD_HELICASE_ATP_BIND"/>
    <property type="match status" value="1"/>
</dbReference>
<dbReference type="HAMAP" id="MF_01451">
    <property type="entry name" value="AddA"/>
    <property type="match status" value="1"/>
</dbReference>
<evidence type="ECO:0000256" key="1">
    <source>
        <dbReference type="ARBA" id="ARBA00022722"/>
    </source>
</evidence>
<comment type="catalytic activity">
    <reaction evidence="12 13">
        <text>ATP + H2O = ADP + phosphate + H(+)</text>
        <dbReference type="Rhea" id="RHEA:13065"/>
        <dbReference type="ChEBI" id="CHEBI:15377"/>
        <dbReference type="ChEBI" id="CHEBI:15378"/>
        <dbReference type="ChEBI" id="CHEBI:30616"/>
        <dbReference type="ChEBI" id="CHEBI:43474"/>
        <dbReference type="ChEBI" id="CHEBI:456216"/>
        <dbReference type="EC" id="5.6.2.4"/>
    </reaction>
</comment>
<keyword evidence="7 13" id="KW-0067">ATP-binding</keyword>
<dbReference type="AlphaFoldDB" id="A0A3S9HDH0"/>
<keyword evidence="8 13" id="KW-0238">DNA-binding</keyword>
<dbReference type="Gene3D" id="3.90.320.10">
    <property type="match status" value="1"/>
</dbReference>
<comment type="function">
    <text evidence="13">The heterodimer acts as both an ATP-dependent DNA helicase and an ATP-dependent, dual-direction single-stranded exonuclease. Recognizes the chi site generating a DNA molecule suitable for the initiation of homologous recombination. The AddA nuclease domain is required for chi fragment generation; this subunit has the helicase and 3' -&gt; 5' nuclease activities.</text>
</comment>
<dbReference type="InterPro" id="IPR027417">
    <property type="entry name" value="P-loop_NTPase"/>
</dbReference>
<keyword evidence="18" id="KW-1185">Reference proteome</keyword>
<dbReference type="GO" id="GO:0043138">
    <property type="term" value="F:3'-5' DNA helicase activity"/>
    <property type="evidence" value="ECO:0007669"/>
    <property type="project" value="UniProtKB-UniRule"/>
</dbReference>
<keyword evidence="10 13" id="KW-0413">Isomerase</keyword>
<evidence type="ECO:0000256" key="9">
    <source>
        <dbReference type="ARBA" id="ARBA00023204"/>
    </source>
</evidence>
<dbReference type="NCBIfam" id="TIGR02785">
    <property type="entry name" value="addA_Gpos"/>
    <property type="match status" value="1"/>
</dbReference>
<feature type="domain" description="UvrD-like helicase ATP-binding" evidence="15">
    <location>
        <begin position="11"/>
        <end position="482"/>
    </location>
</feature>
<dbReference type="GO" id="GO:0005829">
    <property type="term" value="C:cytosol"/>
    <property type="evidence" value="ECO:0007669"/>
    <property type="project" value="TreeGrafter"/>
</dbReference>
<dbReference type="Pfam" id="PF12705">
    <property type="entry name" value="PDDEXK_1"/>
    <property type="match status" value="1"/>
</dbReference>
<dbReference type="GO" id="GO:0033202">
    <property type="term" value="C:DNA helicase complex"/>
    <property type="evidence" value="ECO:0007669"/>
    <property type="project" value="TreeGrafter"/>
</dbReference>
<dbReference type="OrthoDB" id="9810135at2"/>
<evidence type="ECO:0000256" key="8">
    <source>
        <dbReference type="ARBA" id="ARBA00023125"/>
    </source>
</evidence>
<keyword evidence="2 13" id="KW-0547">Nucleotide-binding</keyword>
<keyword evidence="1 13" id="KW-0540">Nuclease</keyword>
<evidence type="ECO:0000313" key="17">
    <source>
        <dbReference type="EMBL" id="AZP05426.1"/>
    </source>
</evidence>
<evidence type="ECO:0000256" key="2">
    <source>
        <dbReference type="ARBA" id="ARBA00022741"/>
    </source>
</evidence>
<gene>
    <name evidence="13 17" type="primary">addA</name>
    <name evidence="17" type="ORF">EJN90_12645</name>
</gene>
<evidence type="ECO:0000256" key="7">
    <source>
        <dbReference type="ARBA" id="ARBA00022840"/>
    </source>
</evidence>
<evidence type="ECO:0000256" key="14">
    <source>
        <dbReference type="PROSITE-ProRule" id="PRU00560"/>
    </source>
</evidence>
<keyword evidence="4 13" id="KW-0378">Hydrolase</keyword>
<organism evidence="17 18">
    <name type="scientific">Jeotgalibaca ciconiae</name>
    <dbReference type="NCBI Taxonomy" id="2496265"/>
    <lineage>
        <taxon>Bacteria</taxon>
        <taxon>Bacillati</taxon>
        <taxon>Bacillota</taxon>
        <taxon>Bacilli</taxon>
        <taxon>Lactobacillales</taxon>
        <taxon>Carnobacteriaceae</taxon>
        <taxon>Jeotgalibaca</taxon>
    </lineage>
</organism>
<dbReference type="PANTHER" id="PTHR11070:SF48">
    <property type="entry name" value="ATP-DEPENDENT HELICASE_NUCLEASE SUBUNIT A"/>
    <property type="match status" value="1"/>
</dbReference>
<proteinExistence type="inferred from homology"/>
<dbReference type="PANTHER" id="PTHR11070">
    <property type="entry name" value="UVRD / RECB / PCRA DNA HELICASE FAMILY MEMBER"/>
    <property type="match status" value="1"/>
</dbReference>
<keyword evidence="5 13" id="KW-0347">Helicase</keyword>
<dbReference type="RefSeq" id="WP_126111815.1">
    <property type="nucleotide sequence ID" value="NZ_CP034465.1"/>
</dbReference>
<dbReference type="KEGG" id="jeh:EJN90_12645"/>
<keyword evidence="3 13" id="KW-0227">DNA damage</keyword>